<reference evidence="2 3" key="1">
    <citation type="journal article" date="2018" name="Mol. Biol. Evol.">
        <title>Analysis of the draft genome of the red seaweed Gracilariopsis chorda provides insights into genome size evolution in Rhodophyta.</title>
        <authorList>
            <person name="Lee J."/>
            <person name="Yang E.C."/>
            <person name="Graf L."/>
            <person name="Yang J.H."/>
            <person name="Qiu H."/>
            <person name="Zel Zion U."/>
            <person name="Chan C.X."/>
            <person name="Stephens T.G."/>
            <person name="Weber A.P.M."/>
            <person name="Boo G.H."/>
            <person name="Boo S.M."/>
            <person name="Kim K.M."/>
            <person name="Shin Y."/>
            <person name="Jung M."/>
            <person name="Lee S.J."/>
            <person name="Yim H.S."/>
            <person name="Lee J.H."/>
            <person name="Bhattacharya D."/>
            <person name="Yoon H.S."/>
        </authorList>
    </citation>
    <scope>NUCLEOTIDE SEQUENCE [LARGE SCALE GENOMIC DNA]</scope>
    <source>
        <strain evidence="2 3">SKKU-2015</strain>
        <tissue evidence="2">Whole body</tissue>
    </source>
</reference>
<dbReference type="EMBL" id="NBIV01000043">
    <property type="protein sequence ID" value="PXF46193.1"/>
    <property type="molecule type" value="Genomic_DNA"/>
</dbReference>
<evidence type="ECO:0000256" key="1">
    <source>
        <dbReference type="SAM" id="MobiDB-lite"/>
    </source>
</evidence>
<dbReference type="Proteomes" id="UP000247409">
    <property type="component" value="Unassembled WGS sequence"/>
</dbReference>
<protein>
    <submittedName>
        <fullName evidence="2">Uncharacterized protein</fullName>
    </submittedName>
</protein>
<feature type="region of interest" description="Disordered" evidence="1">
    <location>
        <begin position="1"/>
        <end position="25"/>
    </location>
</feature>
<feature type="compositionally biased region" description="Polar residues" evidence="1">
    <location>
        <begin position="173"/>
        <end position="183"/>
    </location>
</feature>
<gene>
    <name evidence="2" type="ORF">BWQ96_04070</name>
</gene>
<feature type="region of interest" description="Disordered" evidence="1">
    <location>
        <begin position="167"/>
        <end position="228"/>
    </location>
</feature>
<feature type="compositionally biased region" description="Polar residues" evidence="1">
    <location>
        <begin position="1"/>
        <end position="17"/>
    </location>
</feature>
<accession>A0A2V3IVT3</accession>
<dbReference type="AlphaFoldDB" id="A0A2V3IVT3"/>
<feature type="compositionally biased region" description="Low complexity" evidence="1">
    <location>
        <begin position="198"/>
        <end position="213"/>
    </location>
</feature>
<organism evidence="2 3">
    <name type="scientific">Gracilariopsis chorda</name>
    <dbReference type="NCBI Taxonomy" id="448386"/>
    <lineage>
        <taxon>Eukaryota</taxon>
        <taxon>Rhodophyta</taxon>
        <taxon>Florideophyceae</taxon>
        <taxon>Rhodymeniophycidae</taxon>
        <taxon>Gracilariales</taxon>
        <taxon>Gracilariaceae</taxon>
        <taxon>Gracilariopsis</taxon>
    </lineage>
</organism>
<comment type="caution">
    <text evidence="2">The sequence shown here is derived from an EMBL/GenBank/DDBJ whole genome shotgun (WGS) entry which is preliminary data.</text>
</comment>
<keyword evidence="3" id="KW-1185">Reference proteome</keyword>
<sequence length="228" mass="23661">MDLTSGQRPLVPPSNTAPVPHRGPFQPISLVSNPMGGGKPVTAPEVTYTLIHIQHLCVIHLNHPGPCSIPEALTLLKALIPRHATYVETLNQLGGFWTNFQAELYRAVTHHVGELSDLLKEASSTGDQLMGTFAGPLLASGVRYWVGNVLMPAPSISAPGPSATVPPNYASAPPTTQGSNPNGSRRVGPVGIWGHGSVGAPPSSSHPSGTAAGPAGGPNFTPMMEVFP</sequence>
<name>A0A2V3IVT3_9FLOR</name>
<evidence type="ECO:0000313" key="2">
    <source>
        <dbReference type="EMBL" id="PXF46193.1"/>
    </source>
</evidence>
<proteinExistence type="predicted"/>
<evidence type="ECO:0000313" key="3">
    <source>
        <dbReference type="Proteomes" id="UP000247409"/>
    </source>
</evidence>